<dbReference type="PIRSF" id="PIRSF017082">
    <property type="entry name" value="YflP"/>
    <property type="match status" value="1"/>
</dbReference>
<reference evidence="3 4" key="1">
    <citation type="submission" date="2017-10" db="EMBL/GenBank/DDBJ databases">
        <title>Two draft genome sequences of Pusillimonas sp. strains isolated from a nitrate- and radionuclide-contaminated groundwater in Russia.</title>
        <authorList>
            <person name="Grouzdev D.S."/>
            <person name="Tourova T.P."/>
            <person name="Goeva M.A."/>
            <person name="Babich T.L."/>
            <person name="Sokolova D.S."/>
            <person name="Abdullin R."/>
            <person name="Poltaraus A.B."/>
            <person name="Toshchakov S.V."/>
            <person name="Nazina T.N."/>
        </authorList>
    </citation>
    <scope>NUCLEOTIDE SEQUENCE [LARGE SCALE GENOMIC DNA]</scope>
    <source>
        <strain evidence="3 4">JR1/69-2-13</strain>
    </source>
</reference>
<organism evidence="3 4">
    <name type="scientific">Pollutimonas nitritireducens</name>
    <dbReference type="NCBI Taxonomy" id="2045209"/>
    <lineage>
        <taxon>Bacteria</taxon>
        <taxon>Pseudomonadati</taxon>
        <taxon>Pseudomonadota</taxon>
        <taxon>Betaproteobacteria</taxon>
        <taxon>Burkholderiales</taxon>
        <taxon>Alcaligenaceae</taxon>
        <taxon>Pollutimonas</taxon>
    </lineage>
</organism>
<proteinExistence type="inferred from homology"/>
<name>A0A2N4UKG6_9BURK</name>
<dbReference type="InterPro" id="IPR005064">
    <property type="entry name" value="BUG"/>
</dbReference>
<evidence type="ECO:0000256" key="1">
    <source>
        <dbReference type="ARBA" id="ARBA00006987"/>
    </source>
</evidence>
<dbReference type="AlphaFoldDB" id="A0A2N4UKG6"/>
<dbReference type="CDD" id="cd07012">
    <property type="entry name" value="PBP2_Bug_TTT"/>
    <property type="match status" value="1"/>
</dbReference>
<dbReference type="InterPro" id="IPR042100">
    <property type="entry name" value="Bug_dom1"/>
</dbReference>
<evidence type="ECO:0000313" key="4">
    <source>
        <dbReference type="Proteomes" id="UP000234328"/>
    </source>
</evidence>
<protein>
    <submittedName>
        <fullName evidence="3">ABC transporter substrate-binding protein</fullName>
    </submittedName>
</protein>
<evidence type="ECO:0000256" key="2">
    <source>
        <dbReference type="SAM" id="SignalP"/>
    </source>
</evidence>
<keyword evidence="4" id="KW-1185">Reference proteome</keyword>
<keyword evidence="2" id="KW-0732">Signal</keyword>
<dbReference type="OrthoDB" id="9780943at2"/>
<dbReference type="PANTHER" id="PTHR42928:SF5">
    <property type="entry name" value="BLR1237 PROTEIN"/>
    <property type="match status" value="1"/>
</dbReference>
<sequence length="322" mass="34375">MTFKHLKLLLTMATAFFSTNSFAADYPSRPITIIVPYGASGPTDLFARQIATDLGTELNQSIVVQNLAGAGGNIGMQHLERAASDGYTLGVISAAQAGNMTYNKTPGYDLDKNFKLVSVLGVVPCVFLAHPDFKVENMADLIDFARNHPGGLEYGAGGWGGSTQLSGSILEKMAGVKLNYINYKSSGDAYNDLSGGHIRLAVADLGGGMRLIKSGRAIPLAVTSPERSEYLPNVPTVAETLPGYQSVGWYALVVSSKAPPEVVAKLRQSAEKALARVAGKDQLEKFGANRSDMTTSQKDAFLTNEVDRWRTVIQEAGILPVD</sequence>
<feature type="signal peptide" evidence="2">
    <location>
        <begin position="1"/>
        <end position="23"/>
    </location>
</feature>
<dbReference type="Gene3D" id="3.40.190.10">
    <property type="entry name" value="Periplasmic binding protein-like II"/>
    <property type="match status" value="1"/>
</dbReference>
<dbReference type="SUPFAM" id="SSF53850">
    <property type="entry name" value="Periplasmic binding protein-like II"/>
    <property type="match status" value="1"/>
</dbReference>
<dbReference type="EMBL" id="PDNV01000001">
    <property type="protein sequence ID" value="PLC55524.1"/>
    <property type="molecule type" value="Genomic_DNA"/>
</dbReference>
<feature type="chain" id="PRO_5014710569" evidence="2">
    <location>
        <begin position="24"/>
        <end position="322"/>
    </location>
</feature>
<dbReference type="Proteomes" id="UP000234328">
    <property type="component" value="Unassembled WGS sequence"/>
</dbReference>
<evidence type="ECO:0000313" key="3">
    <source>
        <dbReference type="EMBL" id="PLC55524.1"/>
    </source>
</evidence>
<dbReference type="Gene3D" id="3.40.190.150">
    <property type="entry name" value="Bordetella uptake gene, domain 1"/>
    <property type="match status" value="1"/>
</dbReference>
<dbReference type="Pfam" id="PF03401">
    <property type="entry name" value="TctC"/>
    <property type="match status" value="1"/>
</dbReference>
<dbReference type="PANTHER" id="PTHR42928">
    <property type="entry name" value="TRICARBOXYLATE-BINDING PROTEIN"/>
    <property type="match status" value="1"/>
</dbReference>
<accession>A0A2N4UKG6</accession>
<comment type="caution">
    <text evidence="3">The sequence shown here is derived from an EMBL/GenBank/DDBJ whole genome shotgun (WGS) entry which is preliminary data.</text>
</comment>
<comment type="similarity">
    <text evidence="1">Belongs to the UPF0065 (bug) family.</text>
</comment>
<dbReference type="RefSeq" id="WP_102068005.1">
    <property type="nucleotide sequence ID" value="NZ_PDNV01000001.1"/>
</dbReference>
<gene>
    <name evidence="3" type="ORF">CR155_00235</name>
</gene>